<dbReference type="AlphaFoldDB" id="C8Z3M5"/>
<protein>
    <submittedName>
        <fullName evidence="2">EC1118_1A20_0023p</fullName>
    </submittedName>
</protein>
<keyword evidence="1" id="KW-1133">Transmembrane helix</keyword>
<evidence type="ECO:0000313" key="3">
    <source>
        <dbReference type="Proteomes" id="UP000000286"/>
    </source>
</evidence>
<evidence type="ECO:0000256" key="1">
    <source>
        <dbReference type="SAM" id="Phobius"/>
    </source>
</evidence>
<organism evidence="2 3">
    <name type="scientific">Saccharomyces cerevisiae (strain Lalvin EC1118 / Prise de mousse)</name>
    <name type="common">Baker's yeast</name>
    <dbReference type="NCBI Taxonomy" id="643680"/>
    <lineage>
        <taxon>Eukaryota</taxon>
        <taxon>Fungi</taxon>
        <taxon>Dikarya</taxon>
        <taxon>Ascomycota</taxon>
        <taxon>Saccharomycotina</taxon>
        <taxon>Saccharomycetes</taxon>
        <taxon>Saccharomycetales</taxon>
        <taxon>Saccharomycetaceae</taxon>
        <taxon>Saccharomyces</taxon>
    </lineage>
</organism>
<keyword evidence="1" id="KW-0812">Transmembrane</keyword>
<accession>C8Z3M5</accession>
<keyword evidence="1" id="KW-0472">Membrane</keyword>
<sequence length="118" mass="14395">MLSLINRSILHSIPITRHILPIRLILVKMNHVQIRNIKLYHFISYGFMLTKLTVFLFNLFSTGYEFFAGLLYSYHYYLYKYILKKSKQKCLKSIQLPIHHVYRKSQYKSFEFMYNRFA</sequence>
<evidence type="ECO:0000313" key="2">
    <source>
        <dbReference type="EMBL" id="CAY77580.1"/>
    </source>
</evidence>
<proteinExistence type="predicted"/>
<dbReference type="HOGENOM" id="CLU_2074987_0_0_1"/>
<gene>
    <name evidence="2" type="ORF">EC1118_1A20_0023g</name>
</gene>
<feature type="transmembrane region" description="Helical" evidence="1">
    <location>
        <begin position="39"/>
        <end position="60"/>
    </location>
</feature>
<reference evidence="2 3" key="1">
    <citation type="journal article" date="2009" name="Proc. Natl. Acad. Sci. U.S.A.">
        <title>Eukaryote-to-eukaryote gene transfer events revealed by the genome sequence of the wine yeast Saccharomyces cerevisiae EC1118.</title>
        <authorList>
            <person name="Novo M."/>
            <person name="Bigey F."/>
            <person name="Beyne E."/>
            <person name="Galeote V."/>
            <person name="Gavory F."/>
            <person name="Mallet S."/>
            <person name="Cambot B."/>
            <person name="Legras J.L."/>
            <person name="Wincker P."/>
            <person name="Casaregola S."/>
            <person name="Dequin S."/>
        </authorList>
    </citation>
    <scope>NUCLEOTIDE SEQUENCE [LARGE SCALE GENOMIC DNA]</scope>
    <source>
        <strain evidence="3">Lalvin EC1118 / Prise de mousse</strain>
    </source>
</reference>
<dbReference type="EMBL" id="FN393058">
    <property type="protein sequence ID" value="CAY77580.1"/>
    <property type="molecule type" value="Genomic_DNA"/>
</dbReference>
<name>C8Z3M5_YEAS8</name>
<dbReference type="Proteomes" id="UP000000286">
    <property type="component" value="Chromosome I"/>
</dbReference>
<feature type="transmembrane region" description="Helical" evidence="1">
    <location>
        <begin position="66"/>
        <end position="83"/>
    </location>
</feature>